<dbReference type="Proteomes" id="UP000237144">
    <property type="component" value="Unassembled WGS sequence"/>
</dbReference>
<feature type="region of interest" description="Disordered" evidence="2">
    <location>
        <begin position="183"/>
        <end position="217"/>
    </location>
</feature>
<accession>A0A2S5BDC9</accession>
<name>A0A2S5BDC9_9BASI</name>
<dbReference type="AlphaFoldDB" id="A0A2S5BDC9"/>
<proteinExistence type="predicted"/>
<keyword evidence="1" id="KW-0040">ANK repeat</keyword>
<evidence type="ECO:0000256" key="2">
    <source>
        <dbReference type="SAM" id="MobiDB-lite"/>
    </source>
</evidence>
<dbReference type="OrthoDB" id="539213at2759"/>
<dbReference type="InterPro" id="IPR002110">
    <property type="entry name" value="Ankyrin_rpt"/>
</dbReference>
<feature type="repeat" description="ANK" evidence="1">
    <location>
        <begin position="125"/>
        <end position="157"/>
    </location>
</feature>
<keyword evidence="4" id="KW-1185">Reference proteome</keyword>
<dbReference type="EMBL" id="PJQD01000022">
    <property type="protein sequence ID" value="POY74751.1"/>
    <property type="molecule type" value="Genomic_DNA"/>
</dbReference>
<comment type="caution">
    <text evidence="3">The sequence shown here is derived from an EMBL/GenBank/DDBJ whole genome shotgun (WGS) entry which is preliminary data.</text>
</comment>
<dbReference type="InterPro" id="IPR036770">
    <property type="entry name" value="Ankyrin_rpt-contain_sf"/>
</dbReference>
<evidence type="ECO:0000256" key="1">
    <source>
        <dbReference type="PROSITE-ProRule" id="PRU00023"/>
    </source>
</evidence>
<protein>
    <submittedName>
        <fullName evidence="3">Uncharacterized protein</fullName>
    </submittedName>
</protein>
<evidence type="ECO:0000313" key="4">
    <source>
        <dbReference type="Proteomes" id="UP000237144"/>
    </source>
</evidence>
<dbReference type="PROSITE" id="PS50088">
    <property type="entry name" value="ANK_REPEAT"/>
    <property type="match status" value="1"/>
</dbReference>
<organism evidence="3 4">
    <name type="scientific">Rhodotorula taiwanensis</name>
    <dbReference type="NCBI Taxonomy" id="741276"/>
    <lineage>
        <taxon>Eukaryota</taxon>
        <taxon>Fungi</taxon>
        <taxon>Dikarya</taxon>
        <taxon>Basidiomycota</taxon>
        <taxon>Pucciniomycotina</taxon>
        <taxon>Microbotryomycetes</taxon>
        <taxon>Sporidiobolales</taxon>
        <taxon>Sporidiobolaceae</taxon>
        <taxon>Rhodotorula</taxon>
    </lineage>
</organism>
<evidence type="ECO:0000313" key="3">
    <source>
        <dbReference type="EMBL" id="POY74751.1"/>
    </source>
</evidence>
<dbReference type="Gene3D" id="1.25.40.20">
    <property type="entry name" value="Ankyrin repeat-containing domain"/>
    <property type="match status" value="1"/>
</dbReference>
<dbReference type="Pfam" id="PF00023">
    <property type="entry name" value="Ank"/>
    <property type="match status" value="1"/>
</dbReference>
<reference evidence="3 4" key="1">
    <citation type="journal article" date="2018" name="Front. Microbiol.">
        <title>Prospects for Fungal Bioremediation of Acidic Radioactive Waste Sites: Characterization and Genome Sequence of Rhodotorula taiwanensis MD1149.</title>
        <authorList>
            <person name="Tkavc R."/>
            <person name="Matrosova V.Y."/>
            <person name="Grichenko O.E."/>
            <person name="Gostincar C."/>
            <person name="Volpe R.P."/>
            <person name="Klimenkova P."/>
            <person name="Gaidamakova E.K."/>
            <person name="Zhou C.E."/>
            <person name="Stewart B.J."/>
            <person name="Lyman M.G."/>
            <person name="Malfatti S.A."/>
            <person name="Rubinfeld B."/>
            <person name="Courtot M."/>
            <person name="Singh J."/>
            <person name="Dalgard C.L."/>
            <person name="Hamilton T."/>
            <person name="Frey K.G."/>
            <person name="Gunde-Cimerman N."/>
            <person name="Dugan L."/>
            <person name="Daly M.J."/>
        </authorList>
    </citation>
    <scope>NUCLEOTIDE SEQUENCE [LARGE SCALE GENOMIC DNA]</scope>
    <source>
        <strain evidence="3 4">MD1149</strain>
    </source>
</reference>
<sequence>MAGLDDLPVELLYEIHLQSLSSALPVVSRYFRSVFAATSPFHRSEYLYLRHDRKTLAHAVKYGICDLKVVRVLERQAKTRGKKLKCPQLPRRLFKGVGHAKDKSAVDLPLISYLLAEYDASPNSHDGYPLARAVFARHLPLIKLLLEYGADPGLKDGWAVTTAISNGDHDLVKTLMEREVERDEPTVEADVLVPTPGSGSGKKRRHDSGGGGGKRRKIGDRCLATSIMLETAVRSKQWAIVDYLTAKGARPSLNVLTML</sequence>
<gene>
    <name evidence="3" type="ORF">BMF94_2227</name>
</gene>
<dbReference type="STRING" id="741276.A0A2S5BDC9"/>
<dbReference type="SUPFAM" id="SSF48403">
    <property type="entry name" value="Ankyrin repeat"/>
    <property type="match status" value="1"/>
</dbReference>